<dbReference type="Proteomes" id="UP000502035">
    <property type="component" value="Chromosome"/>
</dbReference>
<dbReference type="RefSeq" id="WP_166319283.1">
    <property type="nucleotide sequence ID" value="NZ_CP049866.1"/>
</dbReference>
<dbReference type="KEGG" id="npi:G7071_12555"/>
<gene>
    <name evidence="2" type="ORF">G7071_12555</name>
</gene>
<dbReference type="InterPro" id="IPR000182">
    <property type="entry name" value="GNAT_dom"/>
</dbReference>
<dbReference type="CDD" id="cd04301">
    <property type="entry name" value="NAT_SF"/>
    <property type="match status" value="1"/>
</dbReference>
<sequence>MSLLDQLGESSHCWCQFHRCSADLWSSRETRDNREALVNLVRDGREPGLLTLSGERAVGWAAVAPLAELDRLTASPFLPQLRPDCDDLDTRWSITCFVVLAQARGTGLVRQLVAESVTFARSRGATSIEAYPVDVTTQAPQLSERLYSGTLPVFLSAGFVEVARLGPYNALVVRQPA</sequence>
<dbReference type="GO" id="GO:0016747">
    <property type="term" value="F:acyltransferase activity, transferring groups other than amino-acyl groups"/>
    <property type="evidence" value="ECO:0007669"/>
    <property type="project" value="InterPro"/>
</dbReference>
<evidence type="ECO:0000313" key="3">
    <source>
        <dbReference type="Proteomes" id="UP000502035"/>
    </source>
</evidence>
<keyword evidence="3" id="KW-1185">Reference proteome</keyword>
<dbReference type="Pfam" id="PF00583">
    <property type="entry name" value="Acetyltransf_1"/>
    <property type="match status" value="1"/>
</dbReference>
<dbReference type="EMBL" id="CP049866">
    <property type="protein sequence ID" value="QIK76135.1"/>
    <property type="molecule type" value="Genomic_DNA"/>
</dbReference>
<reference evidence="2 3" key="1">
    <citation type="submission" date="2020-03" db="EMBL/GenBank/DDBJ databases">
        <title>Nocardioides sp. nov., isolated from fish.</title>
        <authorList>
            <person name="Hyun D.-W."/>
            <person name="Bae J.-W."/>
        </authorList>
    </citation>
    <scope>NUCLEOTIDE SEQUENCE [LARGE SCALE GENOMIC DNA]</scope>
    <source>
        <strain evidence="2 3">HDW12A</strain>
    </source>
</reference>
<dbReference type="AlphaFoldDB" id="A0A6G7YH41"/>
<evidence type="ECO:0000259" key="1">
    <source>
        <dbReference type="PROSITE" id="PS51186"/>
    </source>
</evidence>
<name>A0A6G7YH41_9ACTN</name>
<dbReference type="InterPro" id="IPR016181">
    <property type="entry name" value="Acyl_CoA_acyltransferase"/>
</dbReference>
<dbReference type="PROSITE" id="PS51186">
    <property type="entry name" value="GNAT"/>
    <property type="match status" value="1"/>
</dbReference>
<protein>
    <submittedName>
        <fullName evidence="2">GNAT family N-acetyltransferase</fullName>
    </submittedName>
</protein>
<organism evidence="2 3">
    <name type="scientific">Nocardioides piscis</name>
    <dbReference type="NCBI Taxonomy" id="2714938"/>
    <lineage>
        <taxon>Bacteria</taxon>
        <taxon>Bacillati</taxon>
        <taxon>Actinomycetota</taxon>
        <taxon>Actinomycetes</taxon>
        <taxon>Propionibacteriales</taxon>
        <taxon>Nocardioidaceae</taxon>
        <taxon>Nocardioides</taxon>
    </lineage>
</organism>
<proteinExistence type="predicted"/>
<dbReference type="SUPFAM" id="SSF55729">
    <property type="entry name" value="Acyl-CoA N-acyltransferases (Nat)"/>
    <property type="match status" value="1"/>
</dbReference>
<accession>A0A6G7YH41</accession>
<keyword evidence="2" id="KW-0808">Transferase</keyword>
<dbReference type="Gene3D" id="3.40.630.30">
    <property type="match status" value="1"/>
</dbReference>
<feature type="domain" description="N-acetyltransferase" evidence="1">
    <location>
        <begin position="2"/>
        <end position="177"/>
    </location>
</feature>
<evidence type="ECO:0000313" key="2">
    <source>
        <dbReference type="EMBL" id="QIK76135.1"/>
    </source>
</evidence>